<feature type="compositionally biased region" description="Basic and acidic residues" evidence="1">
    <location>
        <begin position="34"/>
        <end position="56"/>
    </location>
</feature>
<dbReference type="InParanoid" id="A0A2P5EK89"/>
<dbReference type="Proteomes" id="UP000237000">
    <property type="component" value="Unassembled WGS sequence"/>
</dbReference>
<comment type="caution">
    <text evidence="2">The sequence shown here is derived from an EMBL/GenBank/DDBJ whole genome shotgun (WGS) entry which is preliminary data.</text>
</comment>
<reference evidence="3" key="1">
    <citation type="submission" date="2016-06" db="EMBL/GenBank/DDBJ databases">
        <title>Parallel loss of symbiosis genes in relatives of nitrogen-fixing non-legume Parasponia.</title>
        <authorList>
            <person name="Van Velzen R."/>
            <person name="Holmer R."/>
            <person name="Bu F."/>
            <person name="Rutten L."/>
            <person name="Van Zeijl A."/>
            <person name="Liu W."/>
            <person name="Santuari L."/>
            <person name="Cao Q."/>
            <person name="Sharma T."/>
            <person name="Shen D."/>
            <person name="Roswanjaya Y."/>
            <person name="Wardhani T."/>
            <person name="Kalhor M.S."/>
            <person name="Jansen J."/>
            <person name="Van den Hoogen J."/>
            <person name="Gungor B."/>
            <person name="Hartog M."/>
            <person name="Hontelez J."/>
            <person name="Verver J."/>
            <person name="Yang W.-C."/>
            <person name="Schijlen E."/>
            <person name="Repin R."/>
            <person name="Schilthuizen M."/>
            <person name="Schranz E."/>
            <person name="Heidstra R."/>
            <person name="Miyata K."/>
            <person name="Fedorova E."/>
            <person name="Kohlen W."/>
            <person name="Bisseling T."/>
            <person name="Smit S."/>
            <person name="Geurts R."/>
        </authorList>
    </citation>
    <scope>NUCLEOTIDE SEQUENCE [LARGE SCALE GENOMIC DNA]</scope>
    <source>
        <strain evidence="3">cv. RG33-2</strain>
    </source>
</reference>
<evidence type="ECO:0000313" key="3">
    <source>
        <dbReference type="Proteomes" id="UP000237000"/>
    </source>
</evidence>
<feature type="region of interest" description="Disordered" evidence="1">
    <location>
        <begin position="1"/>
        <end position="56"/>
    </location>
</feature>
<protein>
    <submittedName>
        <fullName evidence="2">Uncharacterized protein</fullName>
    </submittedName>
</protein>
<gene>
    <name evidence="2" type="ORF">TorRG33x02_182750</name>
</gene>
<evidence type="ECO:0000256" key="1">
    <source>
        <dbReference type="SAM" id="MobiDB-lite"/>
    </source>
</evidence>
<proteinExistence type="predicted"/>
<dbReference type="AlphaFoldDB" id="A0A2P5EK89"/>
<evidence type="ECO:0000313" key="2">
    <source>
        <dbReference type="EMBL" id="PON85915.1"/>
    </source>
</evidence>
<dbReference type="EMBL" id="JXTC01000140">
    <property type="protein sequence ID" value="PON85915.1"/>
    <property type="molecule type" value="Genomic_DNA"/>
</dbReference>
<organism evidence="2 3">
    <name type="scientific">Trema orientale</name>
    <name type="common">Charcoal tree</name>
    <name type="synonym">Celtis orientalis</name>
    <dbReference type="NCBI Taxonomy" id="63057"/>
    <lineage>
        <taxon>Eukaryota</taxon>
        <taxon>Viridiplantae</taxon>
        <taxon>Streptophyta</taxon>
        <taxon>Embryophyta</taxon>
        <taxon>Tracheophyta</taxon>
        <taxon>Spermatophyta</taxon>
        <taxon>Magnoliopsida</taxon>
        <taxon>eudicotyledons</taxon>
        <taxon>Gunneridae</taxon>
        <taxon>Pentapetalae</taxon>
        <taxon>rosids</taxon>
        <taxon>fabids</taxon>
        <taxon>Rosales</taxon>
        <taxon>Cannabaceae</taxon>
        <taxon>Trema</taxon>
    </lineage>
</organism>
<sequence>AGEAGRPLVGPGLGVGWVGPGCYDKNLTKKGRKTGYEERQQDKRDGERGREDWEGK</sequence>
<name>A0A2P5EK89_TREOI</name>
<accession>A0A2P5EK89</accession>
<feature type="compositionally biased region" description="Low complexity" evidence="1">
    <location>
        <begin position="1"/>
        <end position="10"/>
    </location>
</feature>
<keyword evidence="3" id="KW-1185">Reference proteome</keyword>
<feature type="non-terminal residue" evidence="2">
    <location>
        <position position="1"/>
    </location>
</feature>